<dbReference type="Gene3D" id="3.10.510.20">
    <property type="entry name" value="YcgL domain"/>
    <property type="match status" value="1"/>
</dbReference>
<dbReference type="InterPro" id="IPR038068">
    <property type="entry name" value="YcgL-like_sf"/>
</dbReference>
<evidence type="ECO:0000256" key="2">
    <source>
        <dbReference type="SAM" id="MobiDB-lite"/>
    </source>
</evidence>
<evidence type="ECO:0000256" key="1">
    <source>
        <dbReference type="HAMAP-Rule" id="MF_01866"/>
    </source>
</evidence>
<dbReference type="InterPro" id="IPR027354">
    <property type="entry name" value="YcgL_dom"/>
</dbReference>
<feature type="domain" description="YcgL" evidence="3">
    <location>
        <begin position="1"/>
        <end position="85"/>
    </location>
</feature>
<organism evidence="4 5">
    <name type="scientific">Alteromonas ponticola</name>
    <dbReference type="NCBI Taxonomy" id="2720613"/>
    <lineage>
        <taxon>Bacteria</taxon>
        <taxon>Pseudomonadati</taxon>
        <taxon>Pseudomonadota</taxon>
        <taxon>Gammaproteobacteria</taxon>
        <taxon>Alteromonadales</taxon>
        <taxon>Alteromonadaceae</taxon>
        <taxon>Alteromonas/Salinimonas group</taxon>
        <taxon>Alteromonas</taxon>
    </lineage>
</organism>
<dbReference type="PANTHER" id="PTHR38109">
    <property type="entry name" value="PROTEIN YCGL"/>
    <property type="match status" value="1"/>
</dbReference>
<dbReference type="PROSITE" id="PS51648">
    <property type="entry name" value="YCGL"/>
    <property type="match status" value="1"/>
</dbReference>
<dbReference type="Pfam" id="PF05166">
    <property type="entry name" value="YcgL"/>
    <property type="match status" value="1"/>
</dbReference>
<sequence>MLCAVYKTRRKEGMYLYLPKKDHFTDVPEALLATFGKPQFVTLVAMEKHSKMAGVETETLQQALREDGYYLQMPPKSEDWLGEHRESLGLSKKAED</sequence>
<accession>A0ABX1R5I2</accession>
<evidence type="ECO:0000313" key="4">
    <source>
        <dbReference type="EMBL" id="NMH61329.1"/>
    </source>
</evidence>
<dbReference type="PANTHER" id="PTHR38109:SF1">
    <property type="entry name" value="PROTEIN YCGL"/>
    <property type="match status" value="1"/>
</dbReference>
<evidence type="ECO:0000313" key="5">
    <source>
        <dbReference type="Proteomes" id="UP000709336"/>
    </source>
</evidence>
<evidence type="ECO:0000259" key="3">
    <source>
        <dbReference type="PROSITE" id="PS51648"/>
    </source>
</evidence>
<dbReference type="RefSeq" id="WP_169211890.1">
    <property type="nucleotide sequence ID" value="NZ_JAATNW010000008.1"/>
</dbReference>
<reference evidence="4 5" key="1">
    <citation type="submission" date="2020-03" db="EMBL/GenBank/DDBJ databases">
        <title>Alteromonas ponticola sp. nov., isolated from seawater.</title>
        <authorList>
            <person name="Yoon J.-H."/>
            <person name="Kim Y.-O."/>
        </authorList>
    </citation>
    <scope>NUCLEOTIDE SEQUENCE [LARGE SCALE GENOMIC DNA]</scope>
    <source>
        <strain evidence="4 5">MYP5</strain>
    </source>
</reference>
<gene>
    <name evidence="4" type="ORF">HCJ96_14960</name>
</gene>
<keyword evidence="5" id="KW-1185">Reference proteome</keyword>
<feature type="region of interest" description="Disordered" evidence="2">
    <location>
        <begin position="74"/>
        <end position="96"/>
    </location>
</feature>
<feature type="compositionally biased region" description="Basic and acidic residues" evidence="2">
    <location>
        <begin position="76"/>
        <end position="96"/>
    </location>
</feature>
<proteinExistence type="inferred from homology"/>
<comment type="caution">
    <text evidence="4">The sequence shown here is derived from an EMBL/GenBank/DDBJ whole genome shotgun (WGS) entry which is preliminary data.</text>
</comment>
<dbReference type="Proteomes" id="UP000709336">
    <property type="component" value="Unassembled WGS sequence"/>
</dbReference>
<dbReference type="SUPFAM" id="SSF160191">
    <property type="entry name" value="YcgL-like"/>
    <property type="match status" value="1"/>
</dbReference>
<dbReference type="EMBL" id="JAATNW010000008">
    <property type="protein sequence ID" value="NMH61329.1"/>
    <property type="molecule type" value="Genomic_DNA"/>
</dbReference>
<name>A0ABX1R5I2_9ALTE</name>
<dbReference type="HAMAP" id="MF_01866">
    <property type="entry name" value="UPF0745"/>
    <property type="match status" value="1"/>
</dbReference>
<protein>
    <recommendedName>
        <fullName evidence="1">YcgL domain-containing protein HCJ96_14960</fullName>
    </recommendedName>
</protein>